<dbReference type="EMBL" id="JAAAIN010001142">
    <property type="protein sequence ID" value="KAG0306421.1"/>
    <property type="molecule type" value="Genomic_DNA"/>
</dbReference>
<feature type="compositionally biased region" description="Polar residues" evidence="1">
    <location>
        <begin position="501"/>
        <end position="515"/>
    </location>
</feature>
<keyword evidence="4" id="KW-1185">Reference proteome</keyword>
<organism evidence="3 4">
    <name type="scientific">Linnemannia gamsii</name>
    <dbReference type="NCBI Taxonomy" id="64522"/>
    <lineage>
        <taxon>Eukaryota</taxon>
        <taxon>Fungi</taxon>
        <taxon>Fungi incertae sedis</taxon>
        <taxon>Mucoromycota</taxon>
        <taxon>Mortierellomycotina</taxon>
        <taxon>Mortierellomycetes</taxon>
        <taxon>Mortierellales</taxon>
        <taxon>Mortierellaceae</taxon>
        <taxon>Linnemannia</taxon>
    </lineage>
</organism>
<feature type="compositionally biased region" description="Polar residues" evidence="1">
    <location>
        <begin position="100"/>
        <end position="112"/>
    </location>
</feature>
<dbReference type="Pfam" id="PF12735">
    <property type="entry name" value="IgD3_Trs65"/>
    <property type="match status" value="1"/>
</dbReference>
<protein>
    <recommendedName>
        <fullName evidence="2">Trafficking protein particle complex II-specific subunit 65 IgD3 domain-containing protein</fullName>
    </recommendedName>
</protein>
<feature type="region of interest" description="Disordered" evidence="1">
    <location>
        <begin position="434"/>
        <end position="619"/>
    </location>
</feature>
<evidence type="ECO:0000259" key="2">
    <source>
        <dbReference type="Pfam" id="PF12735"/>
    </source>
</evidence>
<accession>A0A9P6UIT8</accession>
<dbReference type="InterPro" id="IPR055420">
    <property type="entry name" value="IgD3_Trs65"/>
</dbReference>
<dbReference type="OrthoDB" id="538223at2759"/>
<feature type="compositionally biased region" description="Polar residues" evidence="1">
    <location>
        <begin position="527"/>
        <end position="536"/>
    </location>
</feature>
<dbReference type="Gene3D" id="2.90.10.10">
    <property type="entry name" value="Bulb-type lectin domain"/>
    <property type="match status" value="2"/>
</dbReference>
<gene>
    <name evidence="3" type="ORF">BGZ97_000754</name>
</gene>
<dbReference type="Proteomes" id="UP000823405">
    <property type="component" value="Unassembled WGS sequence"/>
</dbReference>
<dbReference type="PANTHER" id="PTHR28159">
    <property type="entry name" value="TRAFFICKING PROTEIN PARTICLE COMPLEX II-SPECIFIC SUBUNIT 65"/>
    <property type="match status" value="1"/>
</dbReference>
<sequence length="1458" mass="157375">MRSIESLFNDSHWEVRIPNARIDNLSEDYKAVIHAKPRTHVFYDETVLFFLQISLPDDLSTLHEETAKQVEEFFNTLEIQVEAAFVDSLSLVASAPTAQNTMYKSPSGSRPSSAVDKRMSQGGSPGPFAGRNAGYDQQGRMDSTILSSYTYNASEPGKAPEIRPINGLWTAIFPFSVPVSFVRTKSANTMLMLSAHVILRPADQVVPVAVPMDDQYNLECFSMVNLLEGLSDDPNFISAVVPQHHYRPDTPRARVQPPPMAPVLRRSVRRTIAVRSALNVRMRTTRVSPMENPLMMSIEVENNSEHGAKFKMTQLEVDVTNAVVTPLDSAELTKLPMILHSSDHVTFLFSISLLDNPEWNADNQPNGNDPYGLRHRNSSEGFTQAGSPRDAQRQVTIILQGTPEVDGVQGQVIHSRWNCFLDVSDLTKRDNPLGAPVGYGGQKQLYAPQPSHPSTLLPPHSGPSGQNQHHQLHHRNQSLSSSPQPQAAMNKGTSLVRRVSASASPSQNGRQSMGNTGAIEPRARRSSLISEGASGSQRGGAMNSANRRSGPAGWGHGRSDTGQGLAPVHEGSSHRSPRVGNGPASETANYENDAPHGPVNNNSGRPAMNQGGLSPGLGIDMASQALSGVTQGRENDSGDGIVVSFAVTDRVVVGKIFNLEIFIVNRSRHIRRYTLVVPNRKRAKGSDPSQGSKVLPPLPSGEQVLQNVPIDPYMEEPELLRRHVDNETTEADIICLENNVRLSPLYPVTCQNLNLRFIAIKEQLHTIDLVQLVDNDTGFVTNLRNCLCFMAEASFGALSQQVPEVRNNTVHAATAPEAAFGPHFGLSYVYDIVNSAAQEATRMMTKHKKYNKAETNYFARVGTNGIGTDGTPVASDGTSGMDGPFPLIDIFDSTGTLITSTAGSKRPYLDSGEFNRTSSKVVFAGAPHYRMKVTAGDDGAPSPNAACISSIAVIPDEKSGSPTYALAAELIVSVDNSVPWYYSGQQSYAHIPSNDCRPIRIPGICFWLSQFVKKDYTPVYSIEVSNIPEYVALLSAPEAKLPKPESVRITRSVRQETPKPEPAPASVPADAAAPTKRDIVDTRPAGFNYANIGTESAQALCDSKTSYGANYLSKTENLYCDLSTHTLFPKCKSASETGCYQVVNNAVSTVYKPDLIGDKDLAEIVTSIVLNLREFGSDSDTATTSETVLRKRAECVKGTAKAALNIGETLTETDYVASEEGGRYRLVVLGSTGDVIVYDATSGSAEPSSIAIWKLGANSPRDSSYVAEVNANGQICSRASAAGGTVLKCTGPVSAAGPSYRLTVSKLGSIYIKNGATVVWTTDPRDTTPPHEIAGTVLTEANSFQSLTTNAGPKTLTSTNGKTMLEFKNGQLCLYNSVKVQTWCLPPPEGDDPDVWFTLTSRGLVCILRSTGGPLNSSCDGNIGDETGYVAVVHDDGFLNIYNSAEELVWQRGGAQTS</sequence>
<dbReference type="InterPro" id="IPR024662">
    <property type="entry name" value="Trs65"/>
</dbReference>
<dbReference type="InterPro" id="IPR036426">
    <property type="entry name" value="Bulb-type_lectin_dom_sf"/>
</dbReference>
<feature type="compositionally biased region" description="Low complexity" evidence="1">
    <location>
        <begin position="477"/>
        <end position="486"/>
    </location>
</feature>
<feature type="region of interest" description="Disordered" evidence="1">
    <location>
        <begin position="1051"/>
        <end position="1075"/>
    </location>
</feature>
<dbReference type="GO" id="GO:0006891">
    <property type="term" value="P:intra-Golgi vesicle-mediated transport"/>
    <property type="evidence" value="ECO:0007669"/>
    <property type="project" value="InterPro"/>
</dbReference>
<name>A0A9P6UIT8_9FUNG</name>
<feature type="compositionally biased region" description="Low complexity" evidence="1">
    <location>
        <begin position="448"/>
        <end position="469"/>
    </location>
</feature>
<dbReference type="GO" id="GO:1990071">
    <property type="term" value="C:TRAPPII protein complex"/>
    <property type="evidence" value="ECO:0007669"/>
    <property type="project" value="InterPro"/>
</dbReference>
<proteinExistence type="predicted"/>
<feature type="region of interest" description="Disordered" evidence="1">
    <location>
        <begin position="360"/>
        <end position="391"/>
    </location>
</feature>
<reference evidence="3" key="1">
    <citation type="journal article" date="2020" name="Fungal Divers.">
        <title>Resolving the Mortierellaceae phylogeny through synthesis of multi-gene phylogenetics and phylogenomics.</title>
        <authorList>
            <person name="Vandepol N."/>
            <person name="Liber J."/>
            <person name="Desiro A."/>
            <person name="Na H."/>
            <person name="Kennedy M."/>
            <person name="Barry K."/>
            <person name="Grigoriev I.V."/>
            <person name="Miller A.N."/>
            <person name="O'Donnell K."/>
            <person name="Stajich J.E."/>
            <person name="Bonito G."/>
        </authorList>
    </citation>
    <scope>NUCLEOTIDE SEQUENCE</scope>
    <source>
        <strain evidence="3">NVP60</strain>
    </source>
</reference>
<evidence type="ECO:0000313" key="3">
    <source>
        <dbReference type="EMBL" id="KAG0306421.1"/>
    </source>
</evidence>
<evidence type="ECO:0000313" key="4">
    <source>
        <dbReference type="Proteomes" id="UP000823405"/>
    </source>
</evidence>
<dbReference type="PANTHER" id="PTHR28159:SF1">
    <property type="entry name" value="TRAFFICKING PROTEIN PARTICLE COMPLEX II-SPECIFIC SUBUNIT 65"/>
    <property type="match status" value="1"/>
</dbReference>
<feature type="domain" description="Trafficking protein particle complex II-specific subunit 65 IgD3" evidence="2">
    <location>
        <begin position="638"/>
        <end position="785"/>
    </location>
</feature>
<feature type="region of interest" description="Disordered" evidence="1">
    <location>
        <begin position="100"/>
        <end position="132"/>
    </location>
</feature>
<comment type="caution">
    <text evidence="3">The sequence shown here is derived from an EMBL/GenBank/DDBJ whole genome shotgun (WGS) entry which is preliminary data.</text>
</comment>
<evidence type="ECO:0000256" key="1">
    <source>
        <dbReference type="SAM" id="MobiDB-lite"/>
    </source>
</evidence>